<evidence type="ECO:0000256" key="5">
    <source>
        <dbReference type="ARBA" id="ARBA00022759"/>
    </source>
</evidence>
<dbReference type="GO" id="GO:0030677">
    <property type="term" value="C:ribonuclease P complex"/>
    <property type="evidence" value="ECO:0007669"/>
    <property type="project" value="UniProtKB-UniRule"/>
</dbReference>
<dbReference type="PANTHER" id="PTHR14742">
    <property type="entry name" value="RIBONUCLEASE P SUBUNIT P21"/>
    <property type="match status" value="1"/>
</dbReference>
<dbReference type="Pfam" id="PF04032">
    <property type="entry name" value="Rpr2"/>
    <property type="match status" value="1"/>
</dbReference>
<comment type="catalytic activity">
    <reaction evidence="8">
        <text>Endonucleolytic cleavage of RNA, removing 5'-extranucleotides from tRNA precursor.</text>
        <dbReference type="EC" id="3.1.26.5"/>
    </reaction>
</comment>
<dbReference type="GO" id="GO:0001682">
    <property type="term" value="P:tRNA 5'-leader removal"/>
    <property type="evidence" value="ECO:0007669"/>
    <property type="project" value="UniProtKB-UniRule"/>
</dbReference>
<gene>
    <name evidence="8" type="primary">rnp4</name>
    <name evidence="10" type="ORF">BK007_07125</name>
</gene>
<dbReference type="GO" id="GO:0008270">
    <property type="term" value="F:zinc ion binding"/>
    <property type="evidence" value="ECO:0007669"/>
    <property type="project" value="UniProtKB-UniRule"/>
</dbReference>
<keyword evidence="4 8" id="KW-0479">Metal-binding</keyword>
<keyword evidence="7 8" id="KW-0862">Zinc</keyword>
<sequence length="123" mass="14856">MRRGRRPRWMIKIALERMEILLQRAEEEFALHPERSHRYVEMARKIATKYNLKMPSSWRGRFCRNCNKFLKPGSNCQLRLKNSMVNIKCMECGEIMRKPYMKEKKAKRRSKIESRTFQEGTDA</sequence>
<feature type="binding site" evidence="8">
    <location>
        <position position="63"/>
    </location>
    <ligand>
        <name>Zn(2+)</name>
        <dbReference type="ChEBI" id="CHEBI:29105"/>
    </ligand>
</feature>
<accession>A0A2H4VCI7</accession>
<evidence type="ECO:0000256" key="7">
    <source>
        <dbReference type="ARBA" id="ARBA00022833"/>
    </source>
</evidence>
<keyword evidence="2 8" id="KW-0819">tRNA processing</keyword>
<dbReference type="GO" id="GO:0005737">
    <property type="term" value="C:cytoplasm"/>
    <property type="evidence" value="ECO:0007669"/>
    <property type="project" value="UniProtKB-SubCell"/>
</dbReference>
<proteinExistence type="inferred from homology"/>
<dbReference type="Gene3D" id="1.20.5.420">
    <property type="entry name" value="Immunoglobulin FC, subunit C"/>
    <property type="match status" value="1"/>
</dbReference>
<dbReference type="PANTHER" id="PTHR14742:SF0">
    <property type="entry name" value="RIBONUCLEASE P PROTEIN SUBUNIT P21"/>
    <property type="match status" value="1"/>
</dbReference>
<dbReference type="PIRSF" id="PIRSF004878">
    <property type="entry name" value="RNase_P_4"/>
    <property type="match status" value="1"/>
</dbReference>
<evidence type="ECO:0000256" key="1">
    <source>
        <dbReference type="ARBA" id="ARBA00022490"/>
    </source>
</evidence>
<dbReference type="Gene3D" id="6.20.50.20">
    <property type="match status" value="1"/>
</dbReference>
<dbReference type="HAMAP" id="MF_00757">
    <property type="entry name" value="RNase_P_4"/>
    <property type="match status" value="1"/>
</dbReference>
<feature type="binding site" evidence="8">
    <location>
        <position position="66"/>
    </location>
    <ligand>
        <name>Zn(2+)</name>
        <dbReference type="ChEBI" id="CHEBI:29105"/>
    </ligand>
</feature>
<protein>
    <recommendedName>
        <fullName evidence="8">Ribonuclease P protein component 4</fullName>
        <shortName evidence="8">RNase P component 4</shortName>
        <ecNumber evidence="8">3.1.26.5</ecNumber>
    </recommendedName>
    <alternativeName>
        <fullName evidence="8">Rpp21</fullName>
    </alternativeName>
</protein>
<comment type="function">
    <text evidence="8">Part of ribonuclease P, a protein complex that generates mature tRNA molecules by cleaving their 5'-ends.</text>
</comment>
<dbReference type="GO" id="GO:0004526">
    <property type="term" value="F:ribonuclease P activity"/>
    <property type="evidence" value="ECO:0007669"/>
    <property type="project" value="UniProtKB-UniRule"/>
</dbReference>
<dbReference type="InterPro" id="IPR007175">
    <property type="entry name" value="Rpr2/Snm1/Rpp21"/>
</dbReference>
<evidence type="ECO:0000313" key="11">
    <source>
        <dbReference type="Proteomes" id="UP000232806"/>
    </source>
</evidence>
<dbReference type="InterPro" id="IPR016432">
    <property type="entry name" value="RNP4"/>
</dbReference>
<name>A0A2H4VCI7_9EURY</name>
<feature type="binding site" evidence="8">
    <location>
        <position position="92"/>
    </location>
    <ligand>
        <name>Zn(2+)</name>
        <dbReference type="ChEBI" id="CHEBI:29105"/>
    </ligand>
</feature>
<organism evidence="10 11">
    <name type="scientific">Methanobacterium subterraneum</name>
    <dbReference type="NCBI Taxonomy" id="59277"/>
    <lineage>
        <taxon>Archaea</taxon>
        <taxon>Methanobacteriati</taxon>
        <taxon>Methanobacteriota</taxon>
        <taxon>Methanomada group</taxon>
        <taxon>Methanobacteria</taxon>
        <taxon>Methanobacteriales</taxon>
        <taxon>Methanobacteriaceae</taxon>
        <taxon>Methanobacterium</taxon>
    </lineage>
</organism>
<feature type="region of interest" description="Disordered" evidence="9">
    <location>
        <begin position="103"/>
        <end position="123"/>
    </location>
</feature>
<keyword evidence="3 8" id="KW-0540">Nuclease</keyword>
<evidence type="ECO:0000256" key="8">
    <source>
        <dbReference type="HAMAP-Rule" id="MF_00757"/>
    </source>
</evidence>
<comment type="subunit">
    <text evidence="8">Consists of a catalytic RNA component and at least 4-5 protein subunits.</text>
</comment>
<evidence type="ECO:0000256" key="9">
    <source>
        <dbReference type="SAM" id="MobiDB-lite"/>
    </source>
</evidence>
<keyword evidence="6 8" id="KW-0378">Hydrolase</keyword>
<dbReference type="EC" id="3.1.26.5" evidence="8"/>
<dbReference type="AlphaFoldDB" id="A0A2H4VCI7"/>
<dbReference type="Proteomes" id="UP000232806">
    <property type="component" value="Chromosome"/>
</dbReference>
<feature type="binding site" evidence="8">
    <location>
        <position position="89"/>
    </location>
    <ligand>
        <name>Zn(2+)</name>
        <dbReference type="ChEBI" id="CHEBI:29105"/>
    </ligand>
</feature>
<keyword evidence="5 8" id="KW-0255">Endonuclease</keyword>
<evidence type="ECO:0000256" key="4">
    <source>
        <dbReference type="ARBA" id="ARBA00022723"/>
    </source>
</evidence>
<evidence type="ECO:0000256" key="3">
    <source>
        <dbReference type="ARBA" id="ARBA00022722"/>
    </source>
</evidence>
<keyword evidence="1 8" id="KW-0963">Cytoplasm</keyword>
<reference evidence="10 11" key="1">
    <citation type="submission" date="2016-10" db="EMBL/GenBank/DDBJ databases">
        <title>Comparative genomics between deep and shallow subseafloor isolates.</title>
        <authorList>
            <person name="Ishii S."/>
            <person name="Miller J.R."/>
            <person name="Sutton G."/>
            <person name="Suzuki S."/>
            <person name="Methe B."/>
            <person name="Inagaki F."/>
            <person name="Imachi H."/>
        </authorList>
    </citation>
    <scope>NUCLEOTIDE SEQUENCE [LARGE SCALE GENOMIC DNA]</scope>
    <source>
        <strain evidence="10 11">MO-MB1</strain>
    </source>
</reference>
<comment type="cofactor">
    <cofactor evidence="8">
        <name>Zn(2+)</name>
        <dbReference type="ChEBI" id="CHEBI:29105"/>
    </cofactor>
    <text evidence="8">Binds 1 zinc ion per subunit.</text>
</comment>
<dbReference type="EMBL" id="CP017766">
    <property type="protein sequence ID" value="AUB55791.1"/>
    <property type="molecule type" value="Genomic_DNA"/>
</dbReference>
<evidence type="ECO:0000313" key="10">
    <source>
        <dbReference type="EMBL" id="AUB55791.1"/>
    </source>
</evidence>
<comment type="subcellular location">
    <subcellularLocation>
        <location evidence="8">Cytoplasm</location>
    </subcellularLocation>
</comment>
<comment type="similarity">
    <text evidence="8">Belongs to the eukaryotic/archaeal RNase P protein component 4 family.</text>
</comment>
<evidence type="ECO:0000256" key="6">
    <source>
        <dbReference type="ARBA" id="ARBA00022801"/>
    </source>
</evidence>
<evidence type="ECO:0000256" key="2">
    <source>
        <dbReference type="ARBA" id="ARBA00022694"/>
    </source>
</evidence>